<dbReference type="GO" id="GO:0005524">
    <property type="term" value="F:ATP binding"/>
    <property type="evidence" value="ECO:0007669"/>
    <property type="project" value="UniProtKB-KW"/>
</dbReference>
<evidence type="ECO:0000256" key="7">
    <source>
        <dbReference type="SAM" id="MobiDB-lite"/>
    </source>
</evidence>
<evidence type="ECO:0000256" key="5">
    <source>
        <dbReference type="ARBA" id="ARBA00022840"/>
    </source>
</evidence>
<protein>
    <recommendedName>
        <fullName evidence="6">ABC-type quaternary amine transporter</fullName>
        <ecNumber evidence="6">7.6.2.9</ecNumber>
    </recommendedName>
</protein>
<dbReference type="GO" id="GO:0015418">
    <property type="term" value="F:ABC-type quaternary ammonium compound transporting activity"/>
    <property type="evidence" value="ECO:0007669"/>
    <property type="project" value="UniProtKB-EC"/>
</dbReference>
<dbReference type="SUPFAM" id="SSF52540">
    <property type="entry name" value="P-loop containing nucleoside triphosphate hydrolases"/>
    <property type="match status" value="1"/>
</dbReference>
<dbReference type="PANTHER" id="PTHR42788:SF13">
    <property type="entry name" value="ALIPHATIC SULFONATES IMPORT ATP-BINDING PROTEIN SSUB"/>
    <property type="match status" value="1"/>
</dbReference>
<dbReference type="EMBL" id="PVWK01000077">
    <property type="protein sequence ID" value="PSB28618.1"/>
    <property type="molecule type" value="Genomic_DNA"/>
</dbReference>
<keyword evidence="5 9" id="KW-0067">ATP-binding</keyword>
<dbReference type="FunFam" id="3.40.50.300:FF:000425">
    <property type="entry name" value="Probable ABC transporter, ATP-binding subunit"/>
    <property type="match status" value="1"/>
</dbReference>
<dbReference type="PANTHER" id="PTHR42788">
    <property type="entry name" value="TAURINE IMPORT ATP-BINDING PROTEIN-RELATED"/>
    <property type="match status" value="1"/>
</dbReference>
<organism evidence="9 10">
    <name type="scientific">Stenomitos frigidus ULC18</name>
    <dbReference type="NCBI Taxonomy" id="2107698"/>
    <lineage>
        <taxon>Bacteria</taxon>
        <taxon>Bacillati</taxon>
        <taxon>Cyanobacteriota</taxon>
        <taxon>Cyanophyceae</taxon>
        <taxon>Leptolyngbyales</taxon>
        <taxon>Leptolyngbyaceae</taxon>
        <taxon>Stenomitos</taxon>
    </lineage>
</organism>
<feature type="compositionally biased region" description="Low complexity" evidence="7">
    <location>
        <begin position="22"/>
        <end position="38"/>
    </location>
</feature>
<evidence type="ECO:0000256" key="3">
    <source>
        <dbReference type="ARBA" id="ARBA00022448"/>
    </source>
</evidence>
<evidence type="ECO:0000256" key="6">
    <source>
        <dbReference type="ARBA" id="ARBA00066388"/>
    </source>
</evidence>
<keyword evidence="4" id="KW-0547">Nucleotide-binding</keyword>
<reference evidence="9 10" key="2">
    <citation type="submission" date="2018-03" db="EMBL/GenBank/DDBJ databases">
        <title>The ancient ancestry and fast evolution of plastids.</title>
        <authorList>
            <person name="Moore K.R."/>
            <person name="Magnabosco C."/>
            <person name="Momper L."/>
            <person name="Gold D.A."/>
            <person name="Bosak T."/>
            <person name="Fournier G.P."/>
        </authorList>
    </citation>
    <scope>NUCLEOTIDE SEQUENCE [LARGE SCALE GENOMIC DNA]</scope>
    <source>
        <strain evidence="9 10">ULC18</strain>
    </source>
</reference>
<dbReference type="Pfam" id="PF00005">
    <property type="entry name" value="ABC_tran"/>
    <property type="match status" value="1"/>
</dbReference>
<dbReference type="GO" id="GO:0005886">
    <property type="term" value="C:plasma membrane"/>
    <property type="evidence" value="ECO:0007669"/>
    <property type="project" value="UniProtKB-SubCell"/>
</dbReference>
<dbReference type="InterPro" id="IPR027417">
    <property type="entry name" value="P-loop_NTPase"/>
</dbReference>
<dbReference type="RefSeq" id="WP_106256710.1">
    <property type="nucleotide sequence ID" value="NZ_CAWNSW010000067.1"/>
</dbReference>
<gene>
    <name evidence="9" type="ORF">C7B82_12940</name>
</gene>
<feature type="domain" description="ABC transporter" evidence="8">
    <location>
        <begin position="48"/>
        <end position="279"/>
    </location>
</feature>
<keyword evidence="10" id="KW-1185">Reference proteome</keyword>
<dbReference type="Gene3D" id="3.40.50.300">
    <property type="entry name" value="P-loop containing nucleotide triphosphate hydrolases"/>
    <property type="match status" value="1"/>
</dbReference>
<dbReference type="CDD" id="cd03293">
    <property type="entry name" value="ABC_NrtD_SsuB_transporters"/>
    <property type="match status" value="1"/>
</dbReference>
<reference evidence="10" key="1">
    <citation type="submission" date="2018-02" db="EMBL/GenBank/DDBJ databases">
        <authorList>
            <person name="Moore K."/>
            <person name="Momper L."/>
        </authorList>
    </citation>
    <scope>NUCLEOTIDE SEQUENCE [LARGE SCALE GENOMIC DNA]</scope>
    <source>
        <strain evidence="10">ULC18</strain>
    </source>
</reference>
<dbReference type="OrthoDB" id="450403at2"/>
<dbReference type="AlphaFoldDB" id="A0A2T1E7B7"/>
<dbReference type="Proteomes" id="UP000239576">
    <property type="component" value="Unassembled WGS sequence"/>
</dbReference>
<dbReference type="PROSITE" id="PS00211">
    <property type="entry name" value="ABC_TRANSPORTER_1"/>
    <property type="match status" value="1"/>
</dbReference>
<name>A0A2T1E7B7_9CYAN</name>
<evidence type="ECO:0000256" key="1">
    <source>
        <dbReference type="ARBA" id="ARBA00004417"/>
    </source>
</evidence>
<comment type="subcellular location">
    <subcellularLocation>
        <location evidence="1">Cell inner membrane</location>
        <topology evidence="1">Peripheral membrane protein</topology>
    </subcellularLocation>
</comment>
<comment type="similarity">
    <text evidence="2">Belongs to the ABC transporter superfamily. Nitrate/nitrite/cyanate uptake transporter (NitT) (TC 3.A.1.16) family.</text>
</comment>
<dbReference type="InterPro" id="IPR050166">
    <property type="entry name" value="ABC_transporter_ATP-bind"/>
</dbReference>
<dbReference type="InterPro" id="IPR003593">
    <property type="entry name" value="AAA+_ATPase"/>
</dbReference>
<dbReference type="SMART" id="SM00382">
    <property type="entry name" value="AAA"/>
    <property type="match status" value="1"/>
</dbReference>
<dbReference type="GO" id="GO:0016887">
    <property type="term" value="F:ATP hydrolysis activity"/>
    <property type="evidence" value="ECO:0007669"/>
    <property type="project" value="InterPro"/>
</dbReference>
<evidence type="ECO:0000259" key="8">
    <source>
        <dbReference type="PROSITE" id="PS50893"/>
    </source>
</evidence>
<sequence length="296" mass="32831">MAQAPFSRSHHATNDLSPKFDSNGNLSNNLTLTSPSHTQVQSTQRPKLEVQGLSKSFAQKGKTVVALHNIDLYLQPREFVCIVGASGCGKSTLLNIVAGLVQPCSGKVLVDGEAVPGPGADRGMVFQSYTLYPWLTVAGNIAFGLKLRRLPNAEIKQRVSYYLDVVGLTKFAKAYPKQLSGGMKQRVAIARAMANEPEVLLMDEPFGALDAQTKEQMQKFLLELWEQTHTTILMITHDLEEAVFLSQRIYVMSAHPGQIKQEVHVQLPAHRDLEMKLDPDFIQIKRAIIHALHDDH</sequence>
<accession>A0A2T1E7B7</accession>
<dbReference type="PROSITE" id="PS50893">
    <property type="entry name" value="ABC_TRANSPORTER_2"/>
    <property type="match status" value="1"/>
</dbReference>
<dbReference type="InterPro" id="IPR017871">
    <property type="entry name" value="ABC_transporter-like_CS"/>
</dbReference>
<dbReference type="EC" id="7.6.2.9" evidence="6"/>
<evidence type="ECO:0000313" key="10">
    <source>
        <dbReference type="Proteomes" id="UP000239576"/>
    </source>
</evidence>
<feature type="region of interest" description="Disordered" evidence="7">
    <location>
        <begin position="1"/>
        <end position="45"/>
    </location>
</feature>
<proteinExistence type="inferred from homology"/>
<keyword evidence="3" id="KW-0813">Transport</keyword>
<evidence type="ECO:0000256" key="2">
    <source>
        <dbReference type="ARBA" id="ARBA00009440"/>
    </source>
</evidence>
<dbReference type="InterPro" id="IPR003439">
    <property type="entry name" value="ABC_transporter-like_ATP-bd"/>
</dbReference>
<evidence type="ECO:0000256" key="4">
    <source>
        <dbReference type="ARBA" id="ARBA00022741"/>
    </source>
</evidence>
<comment type="caution">
    <text evidence="9">The sequence shown here is derived from an EMBL/GenBank/DDBJ whole genome shotgun (WGS) entry which is preliminary data.</text>
</comment>
<evidence type="ECO:0000313" key="9">
    <source>
        <dbReference type="EMBL" id="PSB28618.1"/>
    </source>
</evidence>